<evidence type="ECO:0008006" key="4">
    <source>
        <dbReference type="Google" id="ProtNLM"/>
    </source>
</evidence>
<name>A0ABP8ZLD9_9ACTN</name>
<dbReference type="RefSeq" id="WP_345608063.1">
    <property type="nucleotide sequence ID" value="NZ_BAABJV010000001.1"/>
</dbReference>
<organism evidence="2 3">
    <name type="scientific">Streptomyces sanyensis</name>
    <dbReference type="NCBI Taxonomy" id="568869"/>
    <lineage>
        <taxon>Bacteria</taxon>
        <taxon>Bacillati</taxon>
        <taxon>Actinomycetota</taxon>
        <taxon>Actinomycetes</taxon>
        <taxon>Kitasatosporales</taxon>
        <taxon>Streptomycetaceae</taxon>
        <taxon>Streptomyces</taxon>
    </lineage>
</organism>
<feature type="transmembrane region" description="Helical" evidence="1">
    <location>
        <begin position="239"/>
        <end position="258"/>
    </location>
</feature>
<keyword evidence="3" id="KW-1185">Reference proteome</keyword>
<comment type="caution">
    <text evidence="2">The sequence shown here is derived from an EMBL/GenBank/DDBJ whole genome shotgun (WGS) entry which is preliminary data.</text>
</comment>
<protein>
    <recommendedName>
        <fullName evidence="4">ABC transporter permease</fullName>
    </recommendedName>
</protein>
<feature type="transmembrane region" description="Helical" evidence="1">
    <location>
        <begin position="184"/>
        <end position="204"/>
    </location>
</feature>
<proteinExistence type="predicted"/>
<keyword evidence="1" id="KW-0812">Transmembrane</keyword>
<evidence type="ECO:0000256" key="1">
    <source>
        <dbReference type="SAM" id="Phobius"/>
    </source>
</evidence>
<feature type="transmembrane region" description="Helical" evidence="1">
    <location>
        <begin position="12"/>
        <end position="30"/>
    </location>
</feature>
<keyword evidence="1" id="KW-0472">Membrane</keyword>
<accession>A0ABP8ZLD9</accession>
<evidence type="ECO:0000313" key="3">
    <source>
        <dbReference type="Proteomes" id="UP001501147"/>
    </source>
</evidence>
<sequence length="274" mass="28812">MTSRPAPAPLTRRSAGAVLHLVGYGALAAYQDYRAMFTWRSWLGGWVVRLLCQVLFFANLGQLLGSPEQQGHLALGNAVVLGPLGALGVVTSTVGELRSGTLQFLLISRTPPFLALASRGLHWVTDGLLTSTVALLTVHLLLPVPLHWAALPAILGVNVLMTLGVYCLALCLSGIALRKPEWRMYLTVATTITLLLVAGVNTPVPSSGPPALVAAVLPVSHGLAAVRQLALDGTLPVTLVLQEALVLAGWAAGGFLLLTRGLRHTVRSGALSLR</sequence>
<feature type="transmembrane region" description="Helical" evidence="1">
    <location>
        <begin position="80"/>
        <end position="99"/>
    </location>
</feature>
<dbReference type="Proteomes" id="UP001501147">
    <property type="component" value="Unassembled WGS sequence"/>
</dbReference>
<reference evidence="3" key="1">
    <citation type="journal article" date="2019" name="Int. J. Syst. Evol. Microbiol.">
        <title>The Global Catalogue of Microorganisms (GCM) 10K type strain sequencing project: providing services to taxonomists for standard genome sequencing and annotation.</title>
        <authorList>
            <consortium name="The Broad Institute Genomics Platform"/>
            <consortium name="The Broad Institute Genome Sequencing Center for Infectious Disease"/>
            <person name="Wu L."/>
            <person name="Ma J."/>
        </authorList>
    </citation>
    <scope>NUCLEOTIDE SEQUENCE [LARGE SCALE GENOMIC DNA]</scope>
    <source>
        <strain evidence="3">JCM 18324</strain>
    </source>
</reference>
<gene>
    <name evidence="2" type="ORF">GCM10023329_00570</name>
</gene>
<feature type="transmembrane region" description="Helical" evidence="1">
    <location>
        <begin position="148"/>
        <end position="172"/>
    </location>
</feature>
<feature type="transmembrane region" description="Helical" evidence="1">
    <location>
        <begin position="42"/>
        <end position="60"/>
    </location>
</feature>
<evidence type="ECO:0000313" key="2">
    <source>
        <dbReference type="EMBL" id="GAA4759599.1"/>
    </source>
</evidence>
<dbReference type="EMBL" id="BAABJV010000001">
    <property type="protein sequence ID" value="GAA4759599.1"/>
    <property type="molecule type" value="Genomic_DNA"/>
</dbReference>
<keyword evidence="1" id="KW-1133">Transmembrane helix</keyword>